<reference evidence="2 3" key="1">
    <citation type="submission" date="2021-07" db="EMBL/GenBank/DDBJ databases">
        <title>Stakelama flava sp. nov., a novel endophytic bacterium isolated from branch of Kandelia candel.</title>
        <authorList>
            <person name="Tuo L."/>
        </authorList>
    </citation>
    <scope>NUCLEOTIDE SEQUENCE [LARGE SCALE GENOMIC DNA]</scope>
    <source>
        <strain evidence="2 3">CBK3Z-3</strain>
    </source>
</reference>
<evidence type="ECO:0000259" key="1">
    <source>
        <dbReference type="Pfam" id="PF10074"/>
    </source>
</evidence>
<sequence>MRLRPRNIEKCLIEPRDARPTAAIRKLIAGLHRSTAKAGPGNGCAAIPTIAAPGDPSRKPVRCRSSFRRTVPIRIGGCSFAEDPSRSAQDAAIFFDAATDAWVLSCEIVNSGADRVDLLRTGCFSALLRGEDACEHVLLSDGIRRVRLDVHGGSLRDGPVALRFCFTGLARIGAPLTTLRRLAAFDRLGRMPHRLFPAERRAARWTLAVRASDARVHGASQREVAEALFGVAPVRRDWDAASDHLRSKVRRLLRFGARMTAGGWRSLLDPDSSGAPPRDN</sequence>
<evidence type="ECO:0000313" key="3">
    <source>
        <dbReference type="Proteomes" id="UP001197214"/>
    </source>
</evidence>
<name>A0ABS6XPT8_9SPHN</name>
<comment type="caution">
    <text evidence="2">The sequence shown here is derived from an EMBL/GenBank/DDBJ whole genome shotgun (WGS) entry which is preliminary data.</text>
</comment>
<dbReference type="Proteomes" id="UP001197214">
    <property type="component" value="Unassembled WGS sequence"/>
</dbReference>
<proteinExistence type="predicted"/>
<accession>A0ABS6XPT8</accession>
<dbReference type="Pfam" id="PF10074">
    <property type="entry name" value="RovC_DNA-bd"/>
    <property type="match status" value="1"/>
</dbReference>
<protein>
    <submittedName>
        <fullName evidence="2">DUF2285 domain-containing protein</fullName>
    </submittedName>
</protein>
<keyword evidence="3" id="KW-1185">Reference proteome</keyword>
<evidence type="ECO:0000313" key="2">
    <source>
        <dbReference type="EMBL" id="MBW4332237.1"/>
    </source>
</evidence>
<dbReference type="InterPro" id="IPR018754">
    <property type="entry name" value="RovC-like_DNA-bd"/>
</dbReference>
<gene>
    <name evidence="2" type="ORF">KY084_15355</name>
</gene>
<organism evidence="2 3">
    <name type="scientific">Stakelama flava</name>
    <dbReference type="NCBI Taxonomy" id="2860338"/>
    <lineage>
        <taxon>Bacteria</taxon>
        <taxon>Pseudomonadati</taxon>
        <taxon>Pseudomonadota</taxon>
        <taxon>Alphaproteobacteria</taxon>
        <taxon>Sphingomonadales</taxon>
        <taxon>Sphingomonadaceae</taxon>
        <taxon>Stakelama</taxon>
    </lineage>
</organism>
<feature type="domain" description="T6SS Transcription factor RovC-like DNA binding" evidence="1">
    <location>
        <begin position="170"/>
        <end position="268"/>
    </location>
</feature>
<dbReference type="EMBL" id="JAHWZX010000021">
    <property type="protein sequence ID" value="MBW4332237.1"/>
    <property type="molecule type" value="Genomic_DNA"/>
</dbReference>